<dbReference type="InterPro" id="IPR036264">
    <property type="entry name" value="Bact_exopeptidase_dim_dom"/>
</dbReference>
<dbReference type="EMBL" id="CAJZBQ010000062">
    <property type="protein sequence ID" value="CAG9335572.1"/>
    <property type="molecule type" value="Genomic_DNA"/>
</dbReference>
<comment type="cofactor">
    <cofactor evidence="3">
        <name>Mn(2+)</name>
        <dbReference type="ChEBI" id="CHEBI:29035"/>
    </cofactor>
    <text evidence="3">The Mn(2+) ion enhances activity.</text>
</comment>
<name>A0AAU9K997_9CILI</name>
<dbReference type="Proteomes" id="UP001162131">
    <property type="component" value="Unassembled WGS sequence"/>
</dbReference>
<keyword evidence="3" id="KW-0464">Manganese</keyword>
<dbReference type="SUPFAM" id="SSF55031">
    <property type="entry name" value="Bacterial exopeptidase dimerisation domain"/>
    <property type="match status" value="1"/>
</dbReference>
<feature type="binding site" evidence="3">
    <location>
        <position position="167"/>
    </location>
    <ligand>
        <name>Mn(2+)</name>
        <dbReference type="ChEBI" id="CHEBI:29035"/>
        <label>2</label>
    </ligand>
</feature>
<comment type="caution">
    <text evidence="5">The sequence shown here is derived from an EMBL/GenBank/DDBJ whole genome shotgun (WGS) entry which is preliminary data.</text>
</comment>
<dbReference type="InterPro" id="IPR011650">
    <property type="entry name" value="Peptidase_M20_dimer"/>
</dbReference>
<gene>
    <name evidence="5" type="ORF">BSTOLATCC_MIC64038</name>
</gene>
<reference evidence="5" key="1">
    <citation type="submission" date="2021-09" db="EMBL/GenBank/DDBJ databases">
        <authorList>
            <consortium name="AG Swart"/>
            <person name="Singh M."/>
            <person name="Singh A."/>
            <person name="Seah K."/>
            <person name="Emmerich C."/>
        </authorList>
    </citation>
    <scope>NUCLEOTIDE SEQUENCE</scope>
    <source>
        <strain evidence="5">ATCC30299</strain>
    </source>
</reference>
<evidence type="ECO:0000313" key="6">
    <source>
        <dbReference type="Proteomes" id="UP001162131"/>
    </source>
</evidence>
<dbReference type="PANTHER" id="PTHR11014:SF63">
    <property type="entry name" value="METALLOPEPTIDASE, PUTATIVE (AFU_ORTHOLOGUE AFUA_6G09600)-RELATED"/>
    <property type="match status" value="1"/>
</dbReference>
<dbReference type="PIRSF" id="PIRSF005962">
    <property type="entry name" value="Pept_M20D_amidohydro"/>
    <property type="match status" value="1"/>
</dbReference>
<evidence type="ECO:0000313" key="5">
    <source>
        <dbReference type="EMBL" id="CAG9335572.1"/>
    </source>
</evidence>
<dbReference type="InterPro" id="IPR017439">
    <property type="entry name" value="Amidohydrolase"/>
</dbReference>
<protein>
    <recommendedName>
        <fullName evidence="4">Peptidase M20 dimerisation domain-containing protein</fullName>
    </recommendedName>
</protein>
<evidence type="ECO:0000256" key="3">
    <source>
        <dbReference type="PIRSR" id="PIRSR005962-1"/>
    </source>
</evidence>
<comment type="similarity">
    <text evidence="1">Belongs to the peptidase M20 family.</text>
</comment>
<dbReference type="Pfam" id="PF01546">
    <property type="entry name" value="Peptidase_M20"/>
    <property type="match status" value="1"/>
</dbReference>
<dbReference type="Pfam" id="PF07687">
    <property type="entry name" value="M20_dimer"/>
    <property type="match status" value="1"/>
</dbReference>
<sequence>MENINSHVLELFDEMKTIRREIHKNPELLYELPNTTSLVTTYLSSLSGVEVYSQVGRSGVIGVLKSDGGPCYLLRADMDALAIQEENNVEYKSQIQGRMHACGHDAHVAMLLIAAKVISNFREKLKGSLKFLFQPAEEGEFGAQAMINDPLYPALENPDVEQVYGLHITASEKIGDVLISSKYASCYSSYFYIDIIGKGGHASTPHLSIDPIHAGAHIVLDINTILSKYVDPQTKASIAVTTFHSGEVFNAIPHICKISGTIRCFEPETKETIEKRITNFCRGSEISFGCEIKLEFQNYYPPTINSPEPSQIAGNAFKKICPGANINNLSPLIGEDFSYFTEKKPGCFIMMGCGDSQHTSHLHSSTFDFDERAMLIGASYWVELVKDILT</sequence>
<proteinExistence type="inferred from homology"/>
<dbReference type="InterPro" id="IPR002933">
    <property type="entry name" value="Peptidase_M20"/>
</dbReference>
<dbReference type="CDD" id="cd03886">
    <property type="entry name" value="M20_Acy1"/>
    <property type="match status" value="1"/>
</dbReference>
<feature type="domain" description="Peptidase M20 dimerisation" evidence="4">
    <location>
        <begin position="190"/>
        <end position="281"/>
    </location>
</feature>
<dbReference type="GO" id="GO:0046872">
    <property type="term" value="F:metal ion binding"/>
    <property type="evidence" value="ECO:0007669"/>
    <property type="project" value="UniProtKB-KW"/>
</dbReference>
<dbReference type="AlphaFoldDB" id="A0AAU9K997"/>
<feature type="binding site" evidence="3">
    <location>
        <position position="104"/>
    </location>
    <ligand>
        <name>Mn(2+)</name>
        <dbReference type="ChEBI" id="CHEBI:29035"/>
        <label>2</label>
    </ligand>
</feature>
<dbReference type="Gene3D" id="3.40.630.10">
    <property type="entry name" value="Zn peptidases"/>
    <property type="match status" value="1"/>
</dbReference>
<keyword evidence="2" id="KW-0378">Hydrolase</keyword>
<organism evidence="5 6">
    <name type="scientific">Blepharisma stoltei</name>
    <dbReference type="NCBI Taxonomy" id="1481888"/>
    <lineage>
        <taxon>Eukaryota</taxon>
        <taxon>Sar</taxon>
        <taxon>Alveolata</taxon>
        <taxon>Ciliophora</taxon>
        <taxon>Postciliodesmatophora</taxon>
        <taxon>Heterotrichea</taxon>
        <taxon>Heterotrichida</taxon>
        <taxon>Blepharismidae</taxon>
        <taxon>Blepharisma</taxon>
    </lineage>
</organism>
<dbReference type="NCBIfam" id="TIGR01891">
    <property type="entry name" value="amidohydrolases"/>
    <property type="match status" value="1"/>
</dbReference>
<feature type="binding site" evidence="3">
    <location>
        <position position="102"/>
    </location>
    <ligand>
        <name>Mn(2+)</name>
        <dbReference type="ChEBI" id="CHEBI:29035"/>
        <label>2</label>
    </ligand>
</feature>
<keyword evidence="6" id="KW-1185">Reference proteome</keyword>
<dbReference type="PANTHER" id="PTHR11014">
    <property type="entry name" value="PEPTIDASE M20 FAMILY MEMBER"/>
    <property type="match status" value="1"/>
</dbReference>
<evidence type="ECO:0000259" key="4">
    <source>
        <dbReference type="Pfam" id="PF07687"/>
    </source>
</evidence>
<dbReference type="SUPFAM" id="SSF53187">
    <property type="entry name" value="Zn-dependent exopeptidases"/>
    <property type="match status" value="1"/>
</dbReference>
<keyword evidence="3" id="KW-0479">Metal-binding</keyword>
<feature type="binding site" evidence="3">
    <location>
        <position position="138"/>
    </location>
    <ligand>
        <name>Mn(2+)</name>
        <dbReference type="ChEBI" id="CHEBI:29035"/>
        <label>2</label>
    </ligand>
</feature>
<accession>A0AAU9K997</accession>
<feature type="binding site" evidence="3">
    <location>
        <position position="363"/>
    </location>
    <ligand>
        <name>Mn(2+)</name>
        <dbReference type="ChEBI" id="CHEBI:29035"/>
        <label>2</label>
    </ligand>
</feature>
<dbReference type="GO" id="GO:0016787">
    <property type="term" value="F:hydrolase activity"/>
    <property type="evidence" value="ECO:0007669"/>
    <property type="project" value="UniProtKB-KW"/>
</dbReference>
<evidence type="ECO:0000256" key="2">
    <source>
        <dbReference type="ARBA" id="ARBA00022801"/>
    </source>
</evidence>
<dbReference type="FunFam" id="3.30.70.360:FF:000001">
    <property type="entry name" value="N-acetyldiaminopimelate deacetylase"/>
    <property type="match status" value="1"/>
</dbReference>
<dbReference type="Gene3D" id="3.30.70.360">
    <property type="match status" value="1"/>
</dbReference>
<evidence type="ECO:0000256" key="1">
    <source>
        <dbReference type="ARBA" id="ARBA00006153"/>
    </source>
</evidence>